<gene>
    <name evidence="1" type="ORF">AsAng_0064590</name>
</gene>
<dbReference type="AlphaFoldDB" id="A0A915YM66"/>
<keyword evidence="1" id="KW-0614">Plasmid</keyword>
<geneLocation type="plasmid" evidence="1 2">
    <name>pAUEb</name>
</geneLocation>
<proteinExistence type="predicted"/>
<keyword evidence="2" id="KW-1185">Reference proteome</keyword>
<accession>A0A915YM66</accession>
<evidence type="ECO:0000313" key="2">
    <source>
        <dbReference type="Proteomes" id="UP001060919"/>
    </source>
</evidence>
<protein>
    <submittedName>
        <fullName evidence="1">Uncharacterized protein</fullName>
    </submittedName>
</protein>
<dbReference type="Proteomes" id="UP001060919">
    <property type="component" value="Plasmid pAUEb"/>
</dbReference>
<reference evidence="1" key="1">
    <citation type="submission" date="2022-09" db="EMBL/GenBank/DDBJ databases">
        <title>Aureispira anguillicida sp. nov., isolated from Leptocephalus of Japanese eel Anguilla japonica.</title>
        <authorList>
            <person name="Yuasa K."/>
            <person name="Mekata T."/>
            <person name="Ikunari K."/>
        </authorList>
    </citation>
    <scope>NUCLEOTIDE SEQUENCE</scope>
    <source>
        <strain evidence="1">EL160426</strain>
        <plasmid evidence="1">pAUEb</plasmid>
    </source>
</reference>
<dbReference type="EMBL" id="AP026869">
    <property type="protein sequence ID" value="BDS15675.1"/>
    <property type="molecule type" value="Genomic_DNA"/>
</dbReference>
<evidence type="ECO:0000313" key="1">
    <source>
        <dbReference type="EMBL" id="BDS15675.1"/>
    </source>
</evidence>
<organism evidence="1 2">
    <name type="scientific">Aureispira anguillae</name>
    <dbReference type="NCBI Taxonomy" id="2864201"/>
    <lineage>
        <taxon>Bacteria</taxon>
        <taxon>Pseudomonadati</taxon>
        <taxon>Bacteroidota</taxon>
        <taxon>Saprospiria</taxon>
        <taxon>Saprospirales</taxon>
        <taxon>Saprospiraceae</taxon>
        <taxon>Aureispira</taxon>
    </lineage>
</organism>
<dbReference type="KEGG" id="aup:AsAng_0064590"/>
<sequence>MTFTRIPIVPLEGCYAEAITHENRIVKPNIVTE</sequence>
<name>A0A915YM66_9BACT</name>